<comment type="caution">
    <text evidence="2">The sequence shown here is derived from an EMBL/GenBank/DDBJ whole genome shotgun (WGS) entry which is preliminary data.</text>
</comment>
<accession>A0ABT9UAI5</accession>
<evidence type="ECO:0000313" key="3">
    <source>
        <dbReference type="Proteomes" id="UP001229346"/>
    </source>
</evidence>
<feature type="repeat" description="TPR" evidence="1">
    <location>
        <begin position="409"/>
        <end position="442"/>
    </location>
</feature>
<dbReference type="InterPro" id="IPR013783">
    <property type="entry name" value="Ig-like_fold"/>
</dbReference>
<dbReference type="Proteomes" id="UP001229346">
    <property type="component" value="Unassembled WGS sequence"/>
</dbReference>
<keyword evidence="1" id="KW-0802">TPR repeat</keyword>
<proteinExistence type="predicted"/>
<dbReference type="EMBL" id="JAUSSU010000021">
    <property type="protein sequence ID" value="MDQ0116598.1"/>
    <property type="molecule type" value="Genomic_DNA"/>
</dbReference>
<gene>
    <name evidence="2" type="ORF">J2T15_006079</name>
</gene>
<evidence type="ECO:0000256" key="1">
    <source>
        <dbReference type="PROSITE-ProRule" id="PRU00339"/>
    </source>
</evidence>
<dbReference type="InterPro" id="IPR011990">
    <property type="entry name" value="TPR-like_helical_dom_sf"/>
</dbReference>
<dbReference type="InterPro" id="IPR019734">
    <property type="entry name" value="TPR_rpt"/>
</dbReference>
<dbReference type="InterPro" id="IPR008969">
    <property type="entry name" value="CarboxyPept-like_regulatory"/>
</dbReference>
<dbReference type="Gene3D" id="1.25.40.10">
    <property type="entry name" value="Tetratricopeptide repeat domain"/>
    <property type="match status" value="1"/>
</dbReference>
<protein>
    <submittedName>
        <fullName evidence="2">Tetratricopeptide (TPR) repeat protein</fullName>
    </submittedName>
</protein>
<name>A0ABT9UAI5_PAEHA</name>
<keyword evidence="3" id="KW-1185">Reference proteome</keyword>
<dbReference type="RefSeq" id="WP_307208668.1">
    <property type="nucleotide sequence ID" value="NZ_JAUSSU010000021.1"/>
</dbReference>
<dbReference type="PROSITE" id="PS50005">
    <property type="entry name" value="TPR"/>
    <property type="match status" value="1"/>
</dbReference>
<dbReference type="Gene3D" id="2.60.40.10">
    <property type="entry name" value="Immunoglobulins"/>
    <property type="match status" value="1"/>
</dbReference>
<organism evidence="2 3">
    <name type="scientific">Paenibacillus harenae</name>
    <dbReference type="NCBI Taxonomy" id="306543"/>
    <lineage>
        <taxon>Bacteria</taxon>
        <taxon>Bacillati</taxon>
        <taxon>Bacillota</taxon>
        <taxon>Bacilli</taxon>
        <taxon>Bacillales</taxon>
        <taxon>Paenibacillaceae</taxon>
        <taxon>Paenibacillus</taxon>
    </lineage>
</organism>
<dbReference type="SUPFAM" id="SSF49464">
    <property type="entry name" value="Carboxypeptidase regulatory domain-like"/>
    <property type="match status" value="1"/>
</dbReference>
<reference evidence="2 3" key="1">
    <citation type="submission" date="2023-07" db="EMBL/GenBank/DDBJ databases">
        <title>Sorghum-associated microbial communities from plants grown in Nebraska, USA.</title>
        <authorList>
            <person name="Schachtman D."/>
        </authorList>
    </citation>
    <scope>NUCLEOTIDE SEQUENCE [LARGE SCALE GENOMIC DNA]</scope>
    <source>
        <strain evidence="2 3">CC482</strain>
    </source>
</reference>
<sequence>MIRIKIKTLMLLFTFLVLALAGAYNSLPSLLFTAGHYEAVLKLFPNDDKAGMALYHVSGEALQVNGSREDERILIFPSFTSSSGRGTNKEERSDAAARLEQLLHKYSTSKYINGVKFNLASLYMWDSQWDKAEALFRQLTQEPNTFYDVNELQSYLKTLESRHSDTGNNKKLSISGTVTLGGKPAPDVFVILHQKSESGWSSSINSQYPTAITDERGQYRFYDITPDDYEVGVGITPGQVDGYYLTESGQKYATIADAQAVPRYDIAFVPQLKVISPVNKERIDGDNLRFEWEAYPGADYYQISITTIARDKQGNATGSASSPLLEDRHLATFAEYSVEELRGRISSYGKSTDAKGEVLLWHSSVLGAVYPGGDFIWSVDAYTADGRKLSSSSGYYTMLTYAAPFFTVSEAGMLEGDKLVMEGRYDEAIEAYKREVGKDPALRALARLIGFGIDDEEGDLAEALLYLDQIADPSESDRQLQADFRERLQKK</sequence>
<evidence type="ECO:0000313" key="2">
    <source>
        <dbReference type="EMBL" id="MDQ0116598.1"/>
    </source>
</evidence>